<dbReference type="InterPro" id="IPR011600">
    <property type="entry name" value="Pept_C14_caspase"/>
</dbReference>
<accession>A0AAX1NEM3</accession>
<protein>
    <submittedName>
        <fullName evidence="4">Caspase family protein</fullName>
    </submittedName>
</protein>
<dbReference type="SMART" id="SM00028">
    <property type="entry name" value="TPR"/>
    <property type="match status" value="2"/>
</dbReference>
<gene>
    <name evidence="4" type="ORF">KMW28_25810</name>
</gene>
<evidence type="ECO:0000256" key="1">
    <source>
        <dbReference type="PROSITE-ProRule" id="PRU00339"/>
    </source>
</evidence>
<dbReference type="RefSeq" id="WP_169663793.1">
    <property type="nucleotide sequence ID" value="NZ_CP076133.1"/>
</dbReference>
<organism evidence="4 5">
    <name type="scientific">Flammeovirga yaeyamensis</name>
    <dbReference type="NCBI Taxonomy" id="367791"/>
    <lineage>
        <taxon>Bacteria</taxon>
        <taxon>Pseudomonadati</taxon>
        <taxon>Bacteroidota</taxon>
        <taxon>Cytophagia</taxon>
        <taxon>Cytophagales</taxon>
        <taxon>Flammeovirgaceae</taxon>
        <taxon>Flammeovirga</taxon>
    </lineage>
</organism>
<evidence type="ECO:0000313" key="4">
    <source>
        <dbReference type="EMBL" id="QWG04313.1"/>
    </source>
</evidence>
<reference evidence="4 5" key="1">
    <citation type="submission" date="2021-05" db="EMBL/GenBank/DDBJ databases">
        <title>Comparative genomic studies on the polysaccharide-degrading batcterial strains of the Flammeovirga genus.</title>
        <authorList>
            <person name="Zewei F."/>
            <person name="Zheng Z."/>
            <person name="Yu L."/>
            <person name="Ruyue G."/>
            <person name="Yanhong M."/>
            <person name="Yuanyuan C."/>
            <person name="Jingyan G."/>
            <person name="Wenjun H."/>
        </authorList>
    </citation>
    <scope>NUCLEOTIDE SEQUENCE [LARGE SCALE GENOMIC DNA]</scope>
    <source>
        <strain evidence="4 5">NBRC:100898</strain>
    </source>
</reference>
<dbReference type="GO" id="GO:0005737">
    <property type="term" value="C:cytoplasm"/>
    <property type="evidence" value="ECO:0007669"/>
    <property type="project" value="TreeGrafter"/>
</dbReference>
<dbReference type="InterPro" id="IPR019734">
    <property type="entry name" value="TPR_rpt"/>
</dbReference>
<keyword evidence="2" id="KW-0732">Signal</keyword>
<dbReference type="PANTHER" id="PTHR48104:SF30">
    <property type="entry name" value="METACASPASE-1"/>
    <property type="match status" value="1"/>
</dbReference>
<dbReference type="AlphaFoldDB" id="A0AAX1NEM3"/>
<dbReference type="Gene3D" id="1.25.40.10">
    <property type="entry name" value="Tetratricopeptide repeat domain"/>
    <property type="match status" value="1"/>
</dbReference>
<dbReference type="InterPro" id="IPR050452">
    <property type="entry name" value="Metacaspase"/>
</dbReference>
<dbReference type="InterPro" id="IPR011990">
    <property type="entry name" value="TPR-like_helical_dom_sf"/>
</dbReference>
<dbReference type="KEGG" id="fya:KMW28_25810"/>
<evidence type="ECO:0000259" key="3">
    <source>
        <dbReference type="Pfam" id="PF00656"/>
    </source>
</evidence>
<dbReference type="EMBL" id="CP076133">
    <property type="protein sequence ID" value="QWG04313.1"/>
    <property type="molecule type" value="Genomic_DNA"/>
</dbReference>
<feature type="signal peptide" evidence="2">
    <location>
        <begin position="1"/>
        <end position="22"/>
    </location>
</feature>
<keyword evidence="5" id="KW-1185">Reference proteome</keyword>
<dbReference type="Gene3D" id="3.40.50.1460">
    <property type="match status" value="1"/>
</dbReference>
<dbReference type="Proteomes" id="UP000678679">
    <property type="component" value="Chromosome 2"/>
</dbReference>
<feature type="chain" id="PRO_5043555976" evidence="2">
    <location>
        <begin position="23"/>
        <end position="725"/>
    </location>
</feature>
<dbReference type="PANTHER" id="PTHR48104">
    <property type="entry name" value="METACASPASE-4"/>
    <property type="match status" value="1"/>
</dbReference>
<dbReference type="Pfam" id="PF00656">
    <property type="entry name" value="Peptidase_C14"/>
    <property type="match status" value="1"/>
</dbReference>
<dbReference type="PROSITE" id="PS50293">
    <property type="entry name" value="TPR_REGION"/>
    <property type="match status" value="1"/>
</dbReference>
<dbReference type="GO" id="GO:0006508">
    <property type="term" value="P:proteolysis"/>
    <property type="evidence" value="ECO:0007669"/>
    <property type="project" value="InterPro"/>
</dbReference>
<proteinExistence type="predicted"/>
<feature type="repeat" description="TPR" evidence="1">
    <location>
        <begin position="168"/>
        <end position="201"/>
    </location>
</feature>
<dbReference type="Pfam" id="PF13414">
    <property type="entry name" value="TPR_11"/>
    <property type="match status" value="1"/>
</dbReference>
<feature type="domain" description="Peptidase C14 caspase" evidence="3">
    <location>
        <begin position="491"/>
        <end position="702"/>
    </location>
</feature>
<dbReference type="SUPFAM" id="SSF52129">
    <property type="entry name" value="Caspase-like"/>
    <property type="match status" value="1"/>
</dbReference>
<keyword evidence="1" id="KW-0802">TPR repeat</keyword>
<name>A0AAX1NEM3_9BACT</name>
<evidence type="ECO:0000256" key="2">
    <source>
        <dbReference type="SAM" id="SignalP"/>
    </source>
</evidence>
<dbReference type="InterPro" id="IPR029030">
    <property type="entry name" value="Caspase-like_dom_sf"/>
</dbReference>
<evidence type="ECO:0000313" key="5">
    <source>
        <dbReference type="Proteomes" id="UP000678679"/>
    </source>
</evidence>
<dbReference type="GO" id="GO:0004197">
    <property type="term" value="F:cysteine-type endopeptidase activity"/>
    <property type="evidence" value="ECO:0007669"/>
    <property type="project" value="InterPro"/>
</dbReference>
<dbReference type="PROSITE" id="PS50005">
    <property type="entry name" value="TPR"/>
    <property type="match status" value="1"/>
</dbReference>
<dbReference type="SUPFAM" id="SSF48452">
    <property type="entry name" value="TPR-like"/>
    <property type="match status" value="1"/>
</dbReference>
<sequence length="725" mass="82238">MKNINIIVSIVCLILISNFSSAQTVEEIWEKHMKSARDWYELDEFDNALKDYVKAKETLPTDSVAYLEGAMTAAYAMNEEIFEKLKSEFSSVFKYTSPSFYDYSEILLQSRIQNQTGNLEQLYKIGLDKYPHHTEMYAGPLLGIYFENNQIDEAKSLLENSLNKVDNPEFAYTLGVIYQNEGKIDEAIKTYEKALKIDPKHINTNYNIGTIYYNQAVRSINRLNDLSVEEFETRSLEMNKVALEKLKTAKPYIDRAASDENKSTDAFEFLQTTLVLIDHVEHINETILEEREKDKSIISFSKDENTSSNLNEAPVVPTVKSPVIEKSTNEEVVVKTEKKETSKILPAELMMSNLQFVYDNGQSTLAKGGSGKIKLRIENWGEGTSYKPTVKLLASMSITGLNYDRSVKLKDIAPNGAVDVEINVTYEKPNAVSRGFKAITATQNKFRVMVSDSLRNRSEIQEFVLNLDQKDVDTTPAMAVKTVQAGKNYLVLIAANNYTSWTPLKNAVSDAENIKNVLLNNYHYDPENVYELYNEKVTKTEISKLVRDLAAKVGDEDKLLIYYSGHGYYDDFTQDGYWVPVDADHSEEDMSTYLPNTTILKYIKALKTKHTLLISDACYSGSMFSVRTRGMKYADRVESLPSRWGLASGGLTEVSDGEEGGHSPFNKYLTNYLRNNTSEKITIRNLAMYVRESVMSNAEQEPEGKPLKDVGHEGGEFVFQLRNYQ</sequence>